<feature type="transmembrane region" description="Helical" evidence="10">
    <location>
        <begin position="119"/>
        <end position="141"/>
    </location>
</feature>
<feature type="transmembrane region" description="Helical" evidence="10">
    <location>
        <begin position="276"/>
        <end position="297"/>
    </location>
</feature>
<proteinExistence type="inferred from homology"/>
<sequence length="569" mass="61470">MDHGGGMEVVLTALILLFVVALTGVLVSYVKVLPVPLVQIAVGAALAYPGAGLHIDLDPEIFFLLFIPPLLFADGWRMPKREFWHLRVPIVSMALGLVIFTVLGVGYFIHWLIPSIPLAVAFALGGVLSPTDAVAVSALTARLQMPTRLMHVLEGEAMMNDASGLVAFKFAIVAATTGLFSIGNATFSFFVIALGGLLAGWAVTWLFTQFHRRVMTASTEEPATVVLLLLLLPFAAYLLAEHFGFSGILAAVTAGMTVSSTDLLNTRTATRILGNGVWSMLEFVFNGAVFVLLGLQLPDIVRAVLRPGEPHWATLLNLGELMGYVGAISAVLIVLRFCWVWLAWRVMYFLGMRRGEITVKPGMRFTGVTALSGVRGAVTLAGALSVPLALPGGAPFPGRDLLIFVAAGVILLSLIGGSLGLPFLLRGLRWPLENPRNREMGEARLAASEAAIRTVESLQKVIAKSGDELDTAVCAEAAARVMGRYRRTLNASSATDDEMRERAVREVEVERRLRAAALQAERGELSRLRVTHRINDETLRELLGEIDFAELALGPVDPATGKRHKRNKL</sequence>
<dbReference type="GO" id="GO:0015385">
    <property type="term" value="F:sodium:proton antiporter activity"/>
    <property type="evidence" value="ECO:0007669"/>
    <property type="project" value="InterPro"/>
</dbReference>
<feature type="transmembrane region" description="Helical" evidence="10">
    <location>
        <begin position="61"/>
        <end position="78"/>
    </location>
</feature>
<reference evidence="12 13" key="1">
    <citation type="submission" date="2019-08" db="EMBL/GenBank/DDBJ databases">
        <authorList>
            <person name="Peeters C."/>
        </authorList>
    </citation>
    <scope>NUCLEOTIDE SEQUENCE [LARGE SCALE GENOMIC DNA]</scope>
    <source>
        <strain evidence="12 13">LMG 31012</strain>
    </source>
</reference>
<dbReference type="GO" id="GO:0015386">
    <property type="term" value="F:potassium:proton antiporter activity"/>
    <property type="evidence" value="ECO:0007669"/>
    <property type="project" value="TreeGrafter"/>
</dbReference>
<dbReference type="InterPro" id="IPR006153">
    <property type="entry name" value="Cation/H_exchanger_TM"/>
</dbReference>
<dbReference type="Pfam" id="PF00999">
    <property type="entry name" value="Na_H_Exchanger"/>
    <property type="match status" value="1"/>
</dbReference>
<feature type="domain" description="Cation/H+ exchanger transmembrane" evidence="11">
    <location>
        <begin position="19"/>
        <end position="426"/>
    </location>
</feature>
<feature type="transmembrane region" description="Helical" evidence="10">
    <location>
        <begin position="162"/>
        <end position="183"/>
    </location>
</feature>
<protein>
    <submittedName>
        <fullName evidence="12">Na+/H+ antiporter</fullName>
    </submittedName>
</protein>
<evidence type="ECO:0000256" key="6">
    <source>
        <dbReference type="ARBA" id="ARBA00023053"/>
    </source>
</evidence>
<feature type="transmembrane region" description="Helical" evidence="10">
    <location>
        <begin position="189"/>
        <end position="210"/>
    </location>
</feature>
<evidence type="ECO:0000313" key="12">
    <source>
        <dbReference type="EMBL" id="VVD79132.1"/>
    </source>
</evidence>
<dbReference type="NCBIfam" id="TIGR00831">
    <property type="entry name" value="a_cpa1"/>
    <property type="match status" value="1"/>
</dbReference>
<feature type="transmembrane region" description="Helical" evidence="10">
    <location>
        <begin position="245"/>
        <end position="264"/>
    </location>
</feature>
<evidence type="ECO:0000256" key="5">
    <source>
        <dbReference type="ARBA" id="ARBA00022989"/>
    </source>
</evidence>
<dbReference type="Proteomes" id="UP000400981">
    <property type="component" value="Unassembled WGS sequence"/>
</dbReference>
<evidence type="ECO:0000256" key="2">
    <source>
        <dbReference type="ARBA" id="ARBA00022448"/>
    </source>
</evidence>
<keyword evidence="7 10" id="KW-0406">Ion transport</keyword>
<keyword evidence="10" id="KW-0997">Cell inner membrane</keyword>
<comment type="function">
    <text evidence="10">Na(+)/H(+) antiporter that extrudes sodium in exchange for external protons.</text>
</comment>
<keyword evidence="3" id="KW-1003">Cell membrane</keyword>
<keyword evidence="10" id="KW-0050">Antiport</keyword>
<keyword evidence="6 10" id="KW-0915">Sodium</keyword>
<feature type="transmembrane region" description="Helical" evidence="10">
    <location>
        <begin position="365"/>
        <end position="389"/>
    </location>
</feature>
<dbReference type="InterPro" id="IPR004705">
    <property type="entry name" value="Cation/H_exchanger_CPA1_bac"/>
</dbReference>
<comment type="subcellular location">
    <subcellularLocation>
        <location evidence="10">Cell inner membrane</location>
        <topology evidence="10">Multi-pass membrane protein</topology>
    </subcellularLocation>
    <subcellularLocation>
        <location evidence="1">Cell membrane</location>
        <topology evidence="1">Multi-pass membrane protein</topology>
    </subcellularLocation>
</comment>
<feature type="transmembrane region" description="Helical" evidence="10">
    <location>
        <begin position="6"/>
        <end position="30"/>
    </location>
</feature>
<evidence type="ECO:0000256" key="7">
    <source>
        <dbReference type="ARBA" id="ARBA00023065"/>
    </source>
</evidence>
<evidence type="ECO:0000256" key="10">
    <source>
        <dbReference type="RuleBase" id="RU366002"/>
    </source>
</evidence>
<comment type="similarity">
    <text evidence="10">Belongs to the monovalent cation:proton antiporter 1 (CPA1) transporter (TC 2.A.36) family.</text>
</comment>
<dbReference type="AlphaFoldDB" id="A0A5E4SVQ9"/>
<evidence type="ECO:0000256" key="9">
    <source>
        <dbReference type="ARBA" id="ARBA00023201"/>
    </source>
</evidence>
<keyword evidence="4 10" id="KW-0812">Transmembrane</keyword>
<keyword evidence="2 10" id="KW-0813">Transport</keyword>
<dbReference type="PANTHER" id="PTHR10110:SF86">
    <property type="entry name" value="SODIUM_HYDROGEN EXCHANGER 7"/>
    <property type="match status" value="1"/>
</dbReference>
<feature type="transmembrane region" description="Helical" evidence="10">
    <location>
        <begin position="90"/>
        <end position="113"/>
    </location>
</feature>
<dbReference type="GO" id="GO:0005886">
    <property type="term" value="C:plasma membrane"/>
    <property type="evidence" value="ECO:0007669"/>
    <property type="project" value="UniProtKB-SubCell"/>
</dbReference>
<feature type="transmembrane region" description="Helical" evidence="10">
    <location>
        <begin position="222"/>
        <end position="239"/>
    </location>
</feature>
<feature type="transmembrane region" description="Helical" evidence="10">
    <location>
        <begin position="321"/>
        <end position="344"/>
    </location>
</feature>
<keyword evidence="9 10" id="KW-0739">Sodium transport</keyword>
<name>A0A5E4SVQ9_9BURK</name>
<keyword evidence="13" id="KW-1185">Reference proteome</keyword>
<keyword evidence="5 10" id="KW-1133">Transmembrane helix</keyword>
<evidence type="ECO:0000256" key="1">
    <source>
        <dbReference type="ARBA" id="ARBA00004651"/>
    </source>
</evidence>
<evidence type="ECO:0000313" key="13">
    <source>
        <dbReference type="Proteomes" id="UP000400981"/>
    </source>
</evidence>
<evidence type="ECO:0000256" key="3">
    <source>
        <dbReference type="ARBA" id="ARBA00022475"/>
    </source>
</evidence>
<accession>A0A5E4SVQ9</accession>
<evidence type="ECO:0000259" key="11">
    <source>
        <dbReference type="Pfam" id="PF00999"/>
    </source>
</evidence>
<feature type="transmembrane region" description="Helical" evidence="10">
    <location>
        <begin position="401"/>
        <end position="425"/>
    </location>
</feature>
<organism evidence="12 13">
    <name type="scientific">Pandoraea eparura</name>
    <dbReference type="NCBI Taxonomy" id="2508291"/>
    <lineage>
        <taxon>Bacteria</taxon>
        <taxon>Pseudomonadati</taxon>
        <taxon>Pseudomonadota</taxon>
        <taxon>Betaproteobacteria</taxon>
        <taxon>Burkholderiales</taxon>
        <taxon>Burkholderiaceae</taxon>
        <taxon>Pandoraea</taxon>
    </lineage>
</organism>
<comment type="caution">
    <text evidence="10">Lacks conserved residue(s) required for the propagation of feature annotation.</text>
</comment>
<dbReference type="Gene3D" id="6.10.140.1330">
    <property type="match status" value="1"/>
</dbReference>
<dbReference type="EMBL" id="CABPSH010000002">
    <property type="protein sequence ID" value="VVD79132.1"/>
    <property type="molecule type" value="Genomic_DNA"/>
</dbReference>
<dbReference type="InterPro" id="IPR018422">
    <property type="entry name" value="Cation/H_exchanger_CPA1"/>
</dbReference>
<dbReference type="GO" id="GO:0098719">
    <property type="term" value="P:sodium ion import across plasma membrane"/>
    <property type="evidence" value="ECO:0007669"/>
    <property type="project" value="TreeGrafter"/>
</dbReference>
<keyword evidence="8 10" id="KW-0472">Membrane</keyword>
<evidence type="ECO:0000256" key="4">
    <source>
        <dbReference type="ARBA" id="ARBA00022692"/>
    </source>
</evidence>
<feature type="transmembrane region" description="Helical" evidence="10">
    <location>
        <begin position="37"/>
        <end position="55"/>
    </location>
</feature>
<gene>
    <name evidence="12" type="ORF">PEP31012_01000</name>
</gene>
<dbReference type="GO" id="GO:0051453">
    <property type="term" value="P:regulation of intracellular pH"/>
    <property type="evidence" value="ECO:0007669"/>
    <property type="project" value="TreeGrafter"/>
</dbReference>
<evidence type="ECO:0000256" key="8">
    <source>
        <dbReference type="ARBA" id="ARBA00023136"/>
    </source>
</evidence>
<dbReference type="PANTHER" id="PTHR10110">
    <property type="entry name" value="SODIUM/HYDROGEN EXCHANGER"/>
    <property type="match status" value="1"/>
</dbReference>